<name>A0A1I8AAL8_9BILA</name>
<keyword evidence="1" id="KW-1185">Reference proteome</keyword>
<proteinExistence type="predicted"/>
<evidence type="ECO:0000313" key="1">
    <source>
        <dbReference type="Proteomes" id="UP000095287"/>
    </source>
</evidence>
<dbReference type="WBParaSite" id="L893_g3508.t1">
    <property type="protein sequence ID" value="L893_g3508.t1"/>
    <property type="gene ID" value="L893_g3508"/>
</dbReference>
<protein>
    <submittedName>
        <fullName evidence="2">Uncharacterized protein</fullName>
    </submittedName>
</protein>
<reference evidence="2" key="1">
    <citation type="submission" date="2016-11" db="UniProtKB">
        <authorList>
            <consortium name="WormBaseParasite"/>
        </authorList>
    </citation>
    <scope>IDENTIFICATION</scope>
</reference>
<organism evidence="1 2">
    <name type="scientific">Steinernema glaseri</name>
    <dbReference type="NCBI Taxonomy" id="37863"/>
    <lineage>
        <taxon>Eukaryota</taxon>
        <taxon>Metazoa</taxon>
        <taxon>Ecdysozoa</taxon>
        <taxon>Nematoda</taxon>
        <taxon>Chromadorea</taxon>
        <taxon>Rhabditida</taxon>
        <taxon>Tylenchina</taxon>
        <taxon>Panagrolaimomorpha</taxon>
        <taxon>Strongyloidoidea</taxon>
        <taxon>Steinernematidae</taxon>
        <taxon>Steinernema</taxon>
    </lineage>
</organism>
<dbReference type="Proteomes" id="UP000095287">
    <property type="component" value="Unplaced"/>
</dbReference>
<accession>A0A1I8AAL8</accession>
<evidence type="ECO:0000313" key="2">
    <source>
        <dbReference type="WBParaSite" id="L893_g3508.t1"/>
    </source>
</evidence>
<dbReference type="AlphaFoldDB" id="A0A1I8AAL8"/>
<sequence length="174" mass="19755">MEPKGVTIRRPLKVGDENTSLKGLSGKQGDQCMSKKVAWIIFFCDAQEEYLFRCYLCTCLFNRLVVYVLRLSAEGFNCFIMYMPVRILSDMYQKTCIRSDVVFRPLIARSIAFASHCEHYFYSTGASAGNPGECPTFKLGTQPWLIGEGTQLGSLTYAHRPVMPIEPRVESRLE</sequence>